<dbReference type="PATRIC" id="fig|1140003.3.peg.329"/>
<dbReference type="EMBL" id="ASWO01000001">
    <property type="protein sequence ID" value="EOT87274.1"/>
    <property type="molecule type" value="Genomic_DNA"/>
</dbReference>
<dbReference type="eggNOG" id="COG1011">
    <property type="taxonomic scope" value="Bacteria"/>
</dbReference>
<sequence length="229" mass="25917">MNKKILIFDLDDTLLDFKAGEIKGLKKVFTRFAQADLNYHEWLTTYHNVNQLVWKKIEQGMAAKPLLDTRFSDTFSAFGQRIDGKEAEAYYRLQLDQNDAMIPGAKALIHTLKEAGYLLIAGTNGKTSTQYQRLAATTLDRYFDHIVISDEIGIAKPHPDFFAYIFKLLPEYERSAYVMIGDSLRSDILGAQQAMIDSIWFNPTHAENHSAIMPTFTVSTLAELATLLA</sequence>
<proteinExistence type="predicted"/>
<dbReference type="OrthoDB" id="9802350at2"/>
<dbReference type="RefSeq" id="WP_016184826.1">
    <property type="nucleotide sequence ID" value="NZ_ASWO01000001.1"/>
</dbReference>
<keyword evidence="2" id="KW-1185">Reference proteome</keyword>
<dbReference type="SFLD" id="SFLDG01129">
    <property type="entry name" value="C1.5:_HAD__Beta-PGM__Phosphata"/>
    <property type="match status" value="1"/>
</dbReference>
<dbReference type="InterPro" id="IPR023198">
    <property type="entry name" value="PGP-like_dom2"/>
</dbReference>
<dbReference type="PANTHER" id="PTHR47478:SF1">
    <property type="entry name" value="PYRIMIDINE 5'-NUCLEOTIDASE YJJG"/>
    <property type="match status" value="1"/>
</dbReference>
<dbReference type="Gene3D" id="1.10.150.240">
    <property type="entry name" value="Putative phosphatase, domain 2"/>
    <property type="match status" value="1"/>
</dbReference>
<reference evidence="1 2" key="1">
    <citation type="submission" date="2013-03" db="EMBL/GenBank/DDBJ databases">
        <title>The Genome Sequence of Enterococcus sulfureus ATCC_49903 (PacBio/Illumina hybrid assembly).</title>
        <authorList>
            <consortium name="The Broad Institute Genomics Platform"/>
            <consortium name="The Broad Institute Genome Sequencing Center for Infectious Disease"/>
            <person name="Earl A."/>
            <person name="Russ C."/>
            <person name="Gilmore M."/>
            <person name="Surin D."/>
            <person name="Walker B."/>
            <person name="Young S."/>
            <person name="Zeng Q."/>
            <person name="Gargeya S."/>
            <person name="Fitzgerald M."/>
            <person name="Haas B."/>
            <person name="Abouelleil A."/>
            <person name="Allen A.W."/>
            <person name="Alvarado L."/>
            <person name="Arachchi H.M."/>
            <person name="Berlin A.M."/>
            <person name="Chapman S.B."/>
            <person name="Gainer-Dewar J."/>
            <person name="Goldberg J."/>
            <person name="Griggs A."/>
            <person name="Gujja S."/>
            <person name="Hansen M."/>
            <person name="Howarth C."/>
            <person name="Imamovic A."/>
            <person name="Ireland A."/>
            <person name="Larimer J."/>
            <person name="McCowan C."/>
            <person name="Murphy C."/>
            <person name="Pearson M."/>
            <person name="Poon T.W."/>
            <person name="Priest M."/>
            <person name="Roberts A."/>
            <person name="Saif S."/>
            <person name="Shea T."/>
            <person name="Sisk P."/>
            <person name="Sykes S."/>
            <person name="Wortman J."/>
            <person name="Nusbaum C."/>
            <person name="Birren B."/>
        </authorList>
    </citation>
    <scope>NUCLEOTIDE SEQUENCE [LARGE SCALE GENOMIC DNA]</scope>
    <source>
        <strain evidence="1 2">ATCC 49903</strain>
    </source>
</reference>
<dbReference type="Pfam" id="PF00702">
    <property type="entry name" value="Hydrolase"/>
    <property type="match status" value="1"/>
</dbReference>
<dbReference type="Gene3D" id="3.40.50.1000">
    <property type="entry name" value="HAD superfamily/HAD-like"/>
    <property type="match status" value="1"/>
</dbReference>
<dbReference type="InterPro" id="IPR036412">
    <property type="entry name" value="HAD-like_sf"/>
</dbReference>
<gene>
    <name evidence="1" type="ORF">I573_00330</name>
</gene>
<dbReference type="PANTHER" id="PTHR47478">
    <property type="match status" value="1"/>
</dbReference>
<dbReference type="InterPro" id="IPR052550">
    <property type="entry name" value="Pyrimidine_5'-ntase_YjjG"/>
</dbReference>
<evidence type="ECO:0000313" key="2">
    <source>
        <dbReference type="Proteomes" id="UP000015961"/>
    </source>
</evidence>
<dbReference type="InterPro" id="IPR023214">
    <property type="entry name" value="HAD_sf"/>
</dbReference>
<dbReference type="InterPro" id="IPR006439">
    <property type="entry name" value="HAD-SF_hydro_IA"/>
</dbReference>
<dbReference type="PRINTS" id="PR00413">
    <property type="entry name" value="HADHALOGNASE"/>
</dbReference>
<dbReference type="GO" id="GO:0008253">
    <property type="term" value="F:5'-nucleotidase activity"/>
    <property type="evidence" value="ECO:0007669"/>
    <property type="project" value="InterPro"/>
</dbReference>
<dbReference type="NCBIfam" id="TIGR01549">
    <property type="entry name" value="HAD-SF-IA-v1"/>
    <property type="match status" value="1"/>
</dbReference>
<keyword evidence="1" id="KW-0378">Hydrolase</keyword>
<dbReference type="NCBIfam" id="TIGR02254">
    <property type="entry name" value="YjjG_YfnB"/>
    <property type="match status" value="1"/>
</dbReference>
<dbReference type="STRING" id="1140003.OMY_00335"/>
<dbReference type="SFLD" id="SFLDS00003">
    <property type="entry name" value="Haloacid_Dehalogenase"/>
    <property type="match status" value="1"/>
</dbReference>
<dbReference type="InterPro" id="IPR011951">
    <property type="entry name" value="HAD-SF_hydro_IA_YjjG/PynA"/>
</dbReference>
<dbReference type="AlphaFoldDB" id="S0KXT1"/>
<comment type="caution">
    <text evidence="1">The sequence shown here is derived from an EMBL/GenBank/DDBJ whole genome shotgun (WGS) entry which is preliminary data.</text>
</comment>
<accession>S0KXT1</accession>
<protein>
    <submittedName>
        <fullName evidence="1">TIGR02254 family HAD hydrolase</fullName>
    </submittedName>
</protein>
<dbReference type="Proteomes" id="UP000015961">
    <property type="component" value="Unassembled WGS sequence"/>
</dbReference>
<dbReference type="SUPFAM" id="SSF56784">
    <property type="entry name" value="HAD-like"/>
    <property type="match status" value="1"/>
</dbReference>
<evidence type="ECO:0000313" key="1">
    <source>
        <dbReference type="EMBL" id="EOT87274.1"/>
    </source>
</evidence>
<name>S0KXT1_9ENTE</name>
<organism evidence="1 2">
    <name type="scientific">Enterococcus sulfureus ATCC 49903</name>
    <dbReference type="NCBI Taxonomy" id="1140003"/>
    <lineage>
        <taxon>Bacteria</taxon>
        <taxon>Bacillati</taxon>
        <taxon>Bacillota</taxon>
        <taxon>Bacilli</taxon>
        <taxon>Lactobacillales</taxon>
        <taxon>Enterococcaceae</taxon>
        <taxon>Enterococcus</taxon>
    </lineage>
</organism>